<dbReference type="InterPro" id="IPR032466">
    <property type="entry name" value="Metal_Hydrolase"/>
</dbReference>
<feature type="binding site" evidence="3">
    <location>
        <position position="154"/>
    </location>
    <ligand>
        <name>a divalent metal cation</name>
        <dbReference type="ChEBI" id="CHEBI:60240"/>
        <label>2</label>
    </ligand>
</feature>
<feature type="binding site" evidence="3">
    <location>
        <position position="13"/>
    </location>
    <ligand>
        <name>a divalent metal cation</name>
        <dbReference type="ChEBI" id="CHEBI:60240"/>
        <label>1</label>
    </ligand>
</feature>
<dbReference type="PANTHER" id="PTHR46124">
    <property type="entry name" value="D-AMINOACYL-TRNA DEACYLASE"/>
    <property type="match status" value="1"/>
</dbReference>
<name>A0A7C5ALQ1_9BACT</name>
<feature type="binding site" evidence="3">
    <location>
        <position position="131"/>
    </location>
    <ligand>
        <name>a divalent metal cation</name>
        <dbReference type="ChEBI" id="CHEBI:60240"/>
        <label>2</label>
    </ligand>
</feature>
<dbReference type="SUPFAM" id="SSF51556">
    <property type="entry name" value="Metallo-dependent hydrolases"/>
    <property type="match status" value="1"/>
</dbReference>
<dbReference type="PROSITE" id="PS01137">
    <property type="entry name" value="TATD_1"/>
    <property type="match status" value="1"/>
</dbReference>
<dbReference type="GO" id="GO:0016788">
    <property type="term" value="F:hydrolase activity, acting on ester bonds"/>
    <property type="evidence" value="ECO:0007669"/>
    <property type="project" value="InterPro"/>
</dbReference>
<accession>A0A7C5ALQ1</accession>
<protein>
    <submittedName>
        <fullName evidence="4">TatD family deoxyribonuclease</fullName>
    </submittedName>
</protein>
<dbReference type="EMBL" id="DTKJ01000042">
    <property type="protein sequence ID" value="HGZ11728.1"/>
    <property type="molecule type" value="Genomic_DNA"/>
</dbReference>
<evidence type="ECO:0000313" key="4">
    <source>
        <dbReference type="EMBL" id="HGZ11728.1"/>
    </source>
</evidence>
<proteinExistence type="inferred from homology"/>
<dbReference type="AlphaFoldDB" id="A0A7C5ALQ1"/>
<evidence type="ECO:0000256" key="3">
    <source>
        <dbReference type="PIRSR" id="PIRSR005902-1"/>
    </source>
</evidence>
<keyword evidence="2" id="KW-0378">Hydrolase</keyword>
<dbReference type="GO" id="GO:0046872">
    <property type="term" value="F:metal ion binding"/>
    <property type="evidence" value="ECO:0007669"/>
    <property type="project" value="UniProtKB-KW"/>
</dbReference>
<dbReference type="PIRSF" id="PIRSF005902">
    <property type="entry name" value="DNase_TatD"/>
    <property type="match status" value="1"/>
</dbReference>
<dbReference type="Pfam" id="PF01026">
    <property type="entry name" value="TatD_DNase"/>
    <property type="match status" value="1"/>
</dbReference>
<feature type="binding site" evidence="3">
    <location>
        <position position="15"/>
    </location>
    <ligand>
        <name>a divalent metal cation</name>
        <dbReference type="ChEBI" id="CHEBI:60240"/>
        <label>1</label>
    </ligand>
</feature>
<comment type="similarity">
    <text evidence="1">Belongs to the metallo-dependent hydrolases superfamily. TatD-type hydrolase family.</text>
</comment>
<reference evidence="4" key="1">
    <citation type="journal article" date="2020" name="mSystems">
        <title>Genome- and Community-Level Interaction Insights into Carbon Utilization and Element Cycling Functions of Hydrothermarchaeota in Hydrothermal Sediment.</title>
        <authorList>
            <person name="Zhou Z."/>
            <person name="Liu Y."/>
            <person name="Xu W."/>
            <person name="Pan J."/>
            <person name="Luo Z.H."/>
            <person name="Li M."/>
        </authorList>
    </citation>
    <scope>NUCLEOTIDE SEQUENCE [LARGE SCALE GENOMIC DNA]</scope>
    <source>
        <strain evidence="4">SpSt-853</strain>
    </source>
</reference>
<dbReference type="InterPro" id="IPR001130">
    <property type="entry name" value="TatD-like"/>
</dbReference>
<dbReference type="Gene3D" id="3.20.20.140">
    <property type="entry name" value="Metal-dependent hydrolases"/>
    <property type="match status" value="1"/>
</dbReference>
<evidence type="ECO:0000256" key="1">
    <source>
        <dbReference type="ARBA" id="ARBA00009275"/>
    </source>
</evidence>
<feature type="binding site" evidence="3">
    <location>
        <position position="96"/>
    </location>
    <ligand>
        <name>a divalent metal cation</name>
        <dbReference type="ChEBI" id="CHEBI:60240"/>
        <label>1</label>
    </ligand>
</feature>
<sequence length="249" mass="27331">MPQGPGVALIDTHAHLNELEDPEGALARAREAGLTGIVAVGMDLAANRVNLELARRFPDLVYPAIGYHPWALDPKQTEENLAFIREHLPGCVALGEVGLDYQAKTKKKVQQQVFAALLEIAVQHRRPVLIHTRFSQHRAQAMVKEAGIEKAVFHWYSGPLEVLEKILADGYFISATPALTYSPPHQAAVAAAPLSQILLETDAPVEYQGKVSEPADLIWTAREVSRVKGVPLKEVIRITTANAREFFGI</sequence>
<feature type="binding site" evidence="3">
    <location>
        <position position="202"/>
    </location>
    <ligand>
        <name>a divalent metal cation</name>
        <dbReference type="ChEBI" id="CHEBI:60240"/>
        <label>1</label>
    </ligand>
</feature>
<comment type="caution">
    <text evidence="4">The sequence shown here is derived from an EMBL/GenBank/DDBJ whole genome shotgun (WGS) entry which is preliminary data.</text>
</comment>
<keyword evidence="3" id="KW-0479">Metal-binding</keyword>
<evidence type="ECO:0000256" key="2">
    <source>
        <dbReference type="ARBA" id="ARBA00022801"/>
    </source>
</evidence>
<dbReference type="CDD" id="cd01310">
    <property type="entry name" value="TatD_DNAse"/>
    <property type="match status" value="1"/>
</dbReference>
<dbReference type="InterPro" id="IPR018228">
    <property type="entry name" value="DNase_TatD-rel_CS"/>
</dbReference>
<gene>
    <name evidence="4" type="ORF">ENW48_05875</name>
</gene>
<dbReference type="PANTHER" id="PTHR46124:SF2">
    <property type="entry name" value="D-AMINOACYL-TRNA DEACYLASE"/>
    <property type="match status" value="1"/>
</dbReference>
<organism evidence="4">
    <name type="scientific">Desulfobacca acetoxidans</name>
    <dbReference type="NCBI Taxonomy" id="60893"/>
    <lineage>
        <taxon>Bacteria</taxon>
        <taxon>Pseudomonadati</taxon>
        <taxon>Thermodesulfobacteriota</taxon>
        <taxon>Desulfobaccia</taxon>
        <taxon>Desulfobaccales</taxon>
        <taxon>Desulfobaccaceae</taxon>
        <taxon>Desulfobacca</taxon>
    </lineage>
</organism>